<dbReference type="EnsemblMetazoa" id="PPA35350.1">
    <property type="protein sequence ID" value="PPA35350.1"/>
    <property type="gene ID" value="WBGene00273719"/>
</dbReference>
<name>A0A2A6B7N1_PRIPA</name>
<protein>
    <submittedName>
        <fullName evidence="1">Uncharacterized protein</fullName>
    </submittedName>
</protein>
<accession>A0A2A6B7N1</accession>
<keyword evidence="2" id="KW-1185">Reference proteome</keyword>
<reference evidence="1" key="2">
    <citation type="submission" date="2022-06" db="UniProtKB">
        <authorList>
            <consortium name="EnsemblMetazoa"/>
        </authorList>
    </citation>
    <scope>IDENTIFICATION</scope>
    <source>
        <strain evidence="1">PS312</strain>
    </source>
</reference>
<proteinExistence type="predicted"/>
<reference evidence="2" key="1">
    <citation type="journal article" date="2008" name="Nat. Genet.">
        <title>The Pristionchus pacificus genome provides a unique perspective on nematode lifestyle and parasitism.</title>
        <authorList>
            <person name="Dieterich C."/>
            <person name="Clifton S.W."/>
            <person name="Schuster L.N."/>
            <person name="Chinwalla A."/>
            <person name="Delehaunty K."/>
            <person name="Dinkelacker I."/>
            <person name="Fulton L."/>
            <person name="Fulton R."/>
            <person name="Godfrey J."/>
            <person name="Minx P."/>
            <person name="Mitreva M."/>
            <person name="Roeseler W."/>
            <person name="Tian H."/>
            <person name="Witte H."/>
            <person name="Yang S.P."/>
            <person name="Wilson R.K."/>
            <person name="Sommer R.J."/>
        </authorList>
    </citation>
    <scope>NUCLEOTIDE SEQUENCE [LARGE SCALE GENOMIC DNA]</scope>
    <source>
        <strain evidence="2">PS312</strain>
    </source>
</reference>
<evidence type="ECO:0000313" key="1">
    <source>
        <dbReference type="EnsemblMetazoa" id="PPA35350.1"/>
    </source>
</evidence>
<evidence type="ECO:0000313" key="2">
    <source>
        <dbReference type="Proteomes" id="UP000005239"/>
    </source>
</evidence>
<organism evidence="1 2">
    <name type="scientific">Pristionchus pacificus</name>
    <name type="common">Parasitic nematode worm</name>
    <dbReference type="NCBI Taxonomy" id="54126"/>
    <lineage>
        <taxon>Eukaryota</taxon>
        <taxon>Metazoa</taxon>
        <taxon>Ecdysozoa</taxon>
        <taxon>Nematoda</taxon>
        <taxon>Chromadorea</taxon>
        <taxon>Rhabditida</taxon>
        <taxon>Rhabditina</taxon>
        <taxon>Diplogasteromorpha</taxon>
        <taxon>Diplogasteroidea</taxon>
        <taxon>Neodiplogasteridae</taxon>
        <taxon>Pristionchus</taxon>
    </lineage>
</organism>
<dbReference type="Proteomes" id="UP000005239">
    <property type="component" value="Unassembled WGS sequence"/>
</dbReference>
<sequence>MRLLLLSAFLLILPAVLTLECYTTERWFTRKETCTSYDQICATHSFYTGKFRKGCFHAWKMDTNSYTCQMAGGCQWVSYCYENLCNNNAANSFQQPVFVLIVILTKHFF</sequence>
<dbReference type="AlphaFoldDB" id="A0A2A6B7N1"/>
<gene>
    <name evidence="1" type="primary">WBGene00273719</name>
</gene>
<accession>A0A8R1ULZ5</accession>